<keyword evidence="3" id="KW-1185">Reference proteome</keyword>
<feature type="compositionally biased region" description="Acidic residues" evidence="1">
    <location>
        <begin position="202"/>
        <end position="214"/>
    </location>
</feature>
<evidence type="ECO:0000256" key="1">
    <source>
        <dbReference type="SAM" id="MobiDB-lite"/>
    </source>
</evidence>
<evidence type="ECO:0000313" key="2">
    <source>
        <dbReference type="EMBL" id="TLF52750.1"/>
    </source>
</evidence>
<reference evidence="2 3" key="1">
    <citation type="journal article" date="2007" name="Int. J. Syst. Evol. Microbiol.">
        <title>Halomonas saccharevitans sp. nov., Halomonas arcis sp. nov. and Halomonas subterranea sp. nov., halophilic bacteria isolated from hypersaline environments of China.</title>
        <authorList>
            <person name="Xu X.W."/>
            <person name="Wu Y.H."/>
            <person name="Zhou Z."/>
            <person name="Wang C.S."/>
            <person name="Zhou Y.G."/>
            <person name="Zhang H.B."/>
            <person name="Wang Y."/>
            <person name="Wu M."/>
        </authorList>
    </citation>
    <scope>NUCLEOTIDE SEQUENCE [LARGE SCALE GENOMIC DNA]</scope>
    <source>
        <strain evidence="2 3">TBZ3</strain>
    </source>
</reference>
<organism evidence="2 3">
    <name type="scientific">Halomonas urmiana</name>
    <dbReference type="NCBI Taxonomy" id="490901"/>
    <lineage>
        <taxon>Bacteria</taxon>
        <taxon>Pseudomonadati</taxon>
        <taxon>Pseudomonadota</taxon>
        <taxon>Gammaproteobacteria</taxon>
        <taxon>Oceanospirillales</taxon>
        <taxon>Halomonadaceae</taxon>
        <taxon>Halomonas</taxon>
    </lineage>
</organism>
<protein>
    <recommendedName>
        <fullName evidence="4">DUF4194 domain-containing protein</fullName>
    </recommendedName>
</protein>
<evidence type="ECO:0008006" key="4">
    <source>
        <dbReference type="Google" id="ProtNLM"/>
    </source>
</evidence>
<evidence type="ECO:0000313" key="3">
    <source>
        <dbReference type="Proteomes" id="UP000306973"/>
    </source>
</evidence>
<dbReference type="OrthoDB" id="8565179at2"/>
<name>A0A5R8MKN6_9GAMM</name>
<sequence>MSTDPLFRATMEHLLQGGVVCSVATPEIHNYLASTANQEQVSAYLSPLGRGLAQTRDMVSFYAVYLDTDDASTRRILRHQFDDLTNNWEAMIRWLRMSRSTSEQHHPIVAMDVISESEWLKAIESSSALQDELEVIATKFGLRGKVRDPRQRLRHLLEKLDKMGYLEPIGTSGSMYQATGKWSLLRDLMEWVRQQEGIEAAEREEEEELSQDQEDLFHGAP</sequence>
<dbReference type="RefSeq" id="WP_138179528.1">
    <property type="nucleotide sequence ID" value="NZ_VBUI01000004.1"/>
</dbReference>
<dbReference type="Proteomes" id="UP000306973">
    <property type="component" value="Unassembled WGS sequence"/>
</dbReference>
<proteinExistence type="predicted"/>
<accession>A0A5R8MKN6</accession>
<comment type="caution">
    <text evidence="2">The sequence shown here is derived from an EMBL/GenBank/DDBJ whole genome shotgun (WGS) entry which is preliminary data.</text>
</comment>
<feature type="region of interest" description="Disordered" evidence="1">
    <location>
        <begin position="199"/>
        <end position="221"/>
    </location>
</feature>
<gene>
    <name evidence="2" type="ORF">FEI13_03325</name>
</gene>
<dbReference type="AlphaFoldDB" id="A0A5R8MKN6"/>
<dbReference type="EMBL" id="VBUI01000004">
    <property type="protein sequence ID" value="TLF52750.1"/>
    <property type="molecule type" value="Genomic_DNA"/>
</dbReference>